<evidence type="ECO:0000313" key="3">
    <source>
        <dbReference type="Proteomes" id="UP000030640"/>
    </source>
</evidence>
<feature type="compositionally biased region" description="Basic and acidic residues" evidence="1">
    <location>
        <begin position="430"/>
        <end position="445"/>
    </location>
</feature>
<feature type="compositionally biased region" description="Polar residues" evidence="1">
    <location>
        <begin position="290"/>
        <end position="304"/>
    </location>
</feature>
<dbReference type="RefSeq" id="XP_008814640.1">
    <property type="nucleotide sequence ID" value="XM_008816418.1"/>
</dbReference>
<feature type="compositionally biased region" description="Low complexity" evidence="1">
    <location>
        <begin position="460"/>
        <end position="488"/>
    </location>
</feature>
<feature type="region of interest" description="Disordered" evidence="1">
    <location>
        <begin position="164"/>
        <end position="198"/>
    </location>
</feature>
<feature type="region of interest" description="Disordered" evidence="1">
    <location>
        <begin position="1"/>
        <end position="21"/>
    </location>
</feature>
<feature type="compositionally biased region" description="Basic and acidic residues" evidence="1">
    <location>
        <begin position="489"/>
        <end position="502"/>
    </location>
</feature>
<dbReference type="AlphaFoldDB" id="W7AJU9"/>
<dbReference type="VEuPathDB" id="PlasmoDB:C922_00806"/>
<feature type="region of interest" description="Disordered" evidence="1">
    <location>
        <begin position="66"/>
        <end position="122"/>
    </location>
</feature>
<keyword evidence="3" id="KW-1185">Reference proteome</keyword>
<gene>
    <name evidence="2" type="ORF">C922_00806</name>
</gene>
<organism evidence="2 3">
    <name type="scientific">Plasmodium inui San Antonio 1</name>
    <dbReference type="NCBI Taxonomy" id="1237626"/>
    <lineage>
        <taxon>Eukaryota</taxon>
        <taxon>Sar</taxon>
        <taxon>Alveolata</taxon>
        <taxon>Apicomplexa</taxon>
        <taxon>Aconoidasida</taxon>
        <taxon>Haemosporida</taxon>
        <taxon>Plasmodiidae</taxon>
        <taxon>Plasmodium</taxon>
        <taxon>Plasmodium (Plasmodium)</taxon>
    </lineage>
</organism>
<accession>W7AJU9</accession>
<reference evidence="2 3" key="1">
    <citation type="submission" date="2013-02" db="EMBL/GenBank/DDBJ databases">
        <title>The Genome Sequence of Plasmodium inui San Antonio 1.</title>
        <authorList>
            <consortium name="The Broad Institute Genome Sequencing Platform"/>
            <consortium name="The Broad Institute Genome Sequencing Center for Infectious Disease"/>
            <person name="Neafsey D."/>
            <person name="Cheeseman I."/>
            <person name="Volkman S."/>
            <person name="Adams J."/>
            <person name="Walker B."/>
            <person name="Young S.K."/>
            <person name="Zeng Q."/>
            <person name="Gargeya S."/>
            <person name="Fitzgerald M."/>
            <person name="Haas B."/>
            <person name="Abouelleil A."/>
            <person name="Alvarado L."/>
            <person name="Arachchi H.M."/>
            <person name="Berlin A.M."/>
            <person name="Chapman S.B."/>
            <person name="Dewar J."/>
            <person name="Goldberg J."/>
            <person name="Griggs A."/>
            <person name="Gujja S."/>
            <person name="Hansen M."/>
            <person name="Howarth C."/>
            <person name="Imamovic A."/>
            <person name="Larimer J."/>
            <person name="McCowan C."/>
            <person name="Murphy C."/>
            <person name="Neiman D."/>
            <person name="Pearson M."/>
            <person name="Priest M."/>
            <person name="Roberts A."/>
            <person name="Saif S."/>
            <person name="Shea T."/>
            <person name="Sisk P."/>
            <person name="Sykes S."/>
            <person name="Wortman J."/>
            <person name="Nusbaum C."/>
            <person name="Birren B."/>
        </authorList>
    </citation>
    <scope>NUCLEOTIDE SEQUENCE [LARGE SCALE GENOMIC DNA]</scope>
    <source>
        <strain evidence="2 3">San Antonio 1</strain>
    </source>
</reference>
<name>W7AJU9_9APIC</name>
<protein>
    <submittedName>
        <fullName evidence="2">Uncharacterized protein</fullName>
    </submittedName>
</protein>
<sequence length="655" mass="73470">MNGQTKSGRGRRGSLAKVEPTKDREVEKKDFCLFYICELLNVIYSTYRNSKPMYVHFVCSEERGSESEGESECGSDNKSGSKRESTRKRGSTRKRESTGKRERTSKDEITGKDKRRSEHERSCVAQRKRFHYTPNSVLEQYFPEHFKNVHFLCAHYAMWENQPNNDENKGDSPGRTNLNDISKKRKRRGLTDSAAEQSNSTYRKEETFYFIFTFYMQPNFLWEEINIPIFHDKGYIECKFDCISNLVKLNDVVHLTNRVKLQTHNQTLIQCIQGGVASGGVSNEGAPNGGNPNTSLLNGGNPNTSLPNGGYPNTILLSGVNSTNQRRGDVHLLPFFISSHCMRRNDPVCLTRVITCNDRGVYCKRDEGKDLPIQLLLLVRKKLHKTLKSMERDAALVCHLRRNETKGGDYTKGDYAKEDYAKGDYAKGDSPKFVLAKEDPPKNRSDMTATIRSDEHSDGTGRASGRSSARTSSRTIGPTTGRTTGSRIGDIHTDRPNSKNARDNLAGVDYDEIHKLINCTETIFKKRIPDQQLEKLLLRMRTRGNAHSEVTRGSLSNLGSAANSANLGNIANFSNIGNVADIANLASIAQLTTPGGGLPPNRTNFPKKEAMDVHLGIEDYYEFVRSGKNELKNTLLDPSQLGIDVNKTSKKNKFV</sequence>
<dbReference type="OrthoDB" id="377714at2759"/>
<feature type="compositionally biased region" description="Basic and acidic residues" evidence="1">
    <location>
        <begin position="93"/>
        <end position="122"/>
    </location>
</feature>
<evidence type="ECO:0000313" key="2">
    <source>
        <dbReference type="EMBL" id="EUD69114.1"/>
    </source>
</evidence>
<proteinExistence type="predicted"/>
<dbReference type="EMBL" id="KI965461">
    <property type="protein sequence ID" value="EUD69114.1"/>
    <property type="molecule type" value="Genomic_DNA"/>
</dbReference>
<dbReference type="Proteomes" id="UP000030640">
    <property type="component" value="Unassembled WGS sequence"/>
</dbReference>
<feature type="region of interest" description="Disordered" evidence="1">
    <location>
        <begin position="282"/>
        <end position="304"/>
    </location>
</feature>
<feature type="region of interest" description="Disordered" evidence="1">
    <location>
        <begin position="430"/>
        <end position="503"/>
    </location>
</feature>
<dbReference type="GeneID" id="20036080"/>
<evidence type="ECO:0000256" key="1">
    <source>
        <dbReference type="SAM" id="MobiDB-lite"/>
    </source>
</evidence>